<dbReference type="Proteomes" id="UP001165740">
    <property type="component" value="Chromosome 6"/>
</dbReference>
<dbReference type="VEuPathDB" id="VectorBase:BGLAX_050565"/>
<evidence type="ECO:0000313" key="7">
    <source>
        <dbReference type="Proteomes" id="UP001165740"/>
    </source>
</evidence>
<dbReference type="SMART" id="SM00082">
    <property type="entry name" value="LRRCT"/>
    <property type="match status" value="1"/>
</dbReference>
<dbReference type="SUPFAM" id="SSF52058">
    <property type="entry name" value="L domain-like"/>
    <property type="match status" value="1"/>
</dbReference>
<sequence>MILTDLLALVSRTFAWLLIATLVSTASFSTRCTYDAAYILANCSNRNIVSIPWWLHKKIITLDLSGNYFPVLKSRSFIGFNYINQLYLKHNSIQYLEDEALQDLVYLRVLDLSINLLSHLPTSALKYVSLSLTQLDLSGNRIQVINKGAFKDLKNLKILELNGNSISRIDTGGLSGLSSLNVLNLRQNALCTLPCDVFSEFSSTIEIIQLYDNQWMCDCNSRWLRTWLNNTNQEVWNADGYFIRCNGPSIVKDKPLNSLLLDELECEVRMKLGSSTELLCK</sequence>
<evidence type="ECO:0000313" key="6">
    <source>
        <dbReference type="Proteomes" id="UP000076420"/>
    </source>
</evidence>
<reference evidence="5" key="1">
    <citation type="journal article" date="2004" name="J. Parasitol.">
        <title>The mitochondrial genome of Biomphalaria glabrata (Gastropoda: Basommatophora), intermediate host of Schistosoma mansoni.</title>
        <authorList>
            <person name="DeJong R.J."/>
            <person name="Emery A.M."/>
            <person name="Adema C.M."/>
        </authorList>
    </citation>
    <scope>NUCLEOTIDE SEQUENCE</scope>
    <source>
        <strain evidence="5">BB02</strain>
    </source>
</reference>
<reference evidence="5" key="4">
    <citation type="submission" date="2025-05" db="UniProtKB">
        <authorList>
            <consortium name="EnsemblMetazoa"/>
        </authorList>
    </citation>
    <scope>IDENTIFICATION</scope>
    <source>
        <strain evidence="5">BB02</strain>
    </source>
</reference>
<dbReference type="VEuPathDB" id="VectorBase:BGLB002937"/>
<dbReference type="EnsemblMetazoa" id="BGLB002937-RA">
    <property type="protein sequence ID" value="BGLB002937-PA"/>
    <property type="gene ID" value="BGLB002937"/>
</dbReference>
<dbReference type="SMART" id="SM00369">
    <property type="entry name" value="LRR_TYP"/>
    <property type="match status" value="4"/>
</dbReference>
<gene>
    <name evidence="5" type="primary">106068518</name>
</gene>
<dbReference type="Pfam" id="PF13855">
    <property type="entry name" value="LRR_8"/>
    <property type="match status" value="2"/>
</dbReference>
<dbReference type="GO" id="GO:0005886">
    <property type="term" value="C:plasma membrane"/>
    <property type="evidence" value="ECO:0007669"/>
    <property type="project" value="TreeGrafter"/>
</dbReference>
<accession>A0A182Z1C9</accession>
<dbReference type="InterPro" id="IPR001611">
    <property type="entry name" value="Leu-rich_rpt"/>
</dbReference>
<reference evidence="5" key="2">
    <citation type="submission" date="2013-03" db="EMBL/GenBank/DDBJ databases">
        <title>Sequence assembly of the Biomphalaria glabrata genome version 4.3.</title>
        <authorList>
            <person name="Warren W."/>
            <person name="Wilson R.K."/>
            <person name="Hillier L.W."/>
            <person name="Minx P."/>
        </authorList>
    </citation>
    <scope>NUCLEOTIDE SEQUENCE</scope>
    <source>
        <strain evidence="5">BB02</strain>
    </source>
</reference>
<evidence type="ECO:0000256" key="1">
    <source>
        <dbReference type="ARBA" id="ARBA00022614"/>
    </source>
</evidence>
<evidence type="ECO:0000259" key="4">
    <source>
        <dbReference type="SMART" id="SM00082"/>
    </source>
</evidence>
<evidence type="ECO:0000256" key="2">
    <source>
        <dbReference type="ARBA" id="ARBA00022729"/>
    </source>
</evidence>
<dbReference type="RefSeq" id="XP_013083347.2">
    <property type="nucleotide sequence ID" value="XM_013227893.2"/>
</dbReference>
<keyword evidence="1" id="KW-0433">Leucine-rich repeat</keyword>
<dbReference type="InterPro" id="IPR000483">
    <property type="entry name" value="Cys-rich_flank_reg_C"/>
</dbReference>
<dbReference type="InterPro" id="IPR003591">
    <property type="entry name" value="Leu-rich_rpt_typical-subtyp"/>
</dbReference>
<dbReference type="STRING" id="6526.A0A182Z1C9"/>
<proteinExistence type="predicted"/>
<organism evidence="5 6">
    <name type="scientific">Biomphalaria glabrata</name>
    <name type="common">Bloodfluke planorb</name>
    <name type="synonym">Freshwater snail</name>
    <dbReference type="NCBI Taxonomy" id="6526"/>
    <lineage>
        <taxon>Eukaryota</taxon>
        <taxon>Metazoa</taxon>
        <taxon>Spiralia</taxon>
        <taxon>Lophotrochozoa</taxon>
        <taxon>Mollusca</taxon>
        <taxon>Gastropoda</taxon>
        <taxon>Heterobranchia</taxon>
        <taxon>Euthyneura</taxon>
        <taxon>Panpulmonata</taxon>
        <taxon>Hygrophila</taxon>
        <taxon>Lymnaeoidea</taxon>
        <taxon>Planorbidae</taxon>
        <taxon>Biomphalaria</taxon>
    </lineage>
</organism>
<dbReference type="InterPro" id="IPR050541">
    <property type="entry name" value="LRR_TM_domain-containing"/>
</dbReference>
<keyword evidence="3" id="KW-0677">Repeat</keyword>
<dbReference type="PANTHER" id="PTHR24369:SF210">
    <property type="entry name" value="CHAOPTIN-RELATED"/>
    <property type="match status" value="1"/>
</dbReference>
<dbReference type="Proteomes" id="UP000076420">
    <property type="component" value="Unassembled WGS sequence"/>
</dbReference>
<dbReference type="AlphaFoldDB" id="A0A182Z1C9"/>
<dbReference type="PROSITE" id="PS51450">
    <property type="entry name" value="LRR"/>
    <property type="match status" value="1"/>
</dbReference>
<dbReference type="PANTHER" id="PTHR24369">
    <property type="entry name" value="ANTIGEN BSP, PUTATIVE-RELATED"/>
    <property type="match status" value="1"/>
</dbReference>
<evidence type="ECO:0000256" key="3">
    <source>
        <dbReference type="ARBA" id="ARBA00022737"/>
    </source>
</evidence>
<keyword evidence="2" id="KW-0732">Signal</keyword>
<name>A0A182Z1C9_BIOGL</name>
<evidence type="ECO:0000313" key="5">
    <source>
        <dbReference type="EnsemblMetazoa" id="BGLB002937-PA"/>
    </source>
</evidence>
<feature type="domain" description="LRRCT" evidence="4">
    <location>
        <begin position="213"/>
        <end position="267"/>
    </location>
</feature>
<dbReference type="Gene3D" id="3.80.10.10">
    <property type="entry name" value="Ribonuclease Inhibitor"/>
    <property type="match status" value="2"/>
</dbReference>
<dbReference type="KEGG" id="bgt:106068518"/>
<keyword evidence="7" id="KW-1185">Reference proteome</keyword>
<dbReference type="InterPro" id="IPR032675">
    <property type="entry name" value="LRR_dom_sf"/>
</dbReference>
<reference evidence="5" key="3">
    <citation type="submission" date="2016-10" db="UniProtKB">
        <authorList>
            <consortium name="VectorBase"/>
        </authorList>
    </citation>
    <scope>IDENTIFICATION</scope>
    <source>
        <strain evidence="5">BB02</strain>
    </source>
</reference>
<protein>
    <recommendedName>
        <fullName evidence="4">LRRCT domain-containing protein</fullName>
    </recommendedName>
</protein>
<dbReference type="OrthoDB" id="6287768at2759"/>